<gene>
    <name evidence="1" type="ORF">Vadar_007038</name>
</gene>
<keyword evidence="2" id="KW-1185">Reference proteome</keyword>
<dbReference type="Proteomes" id="UP000828048">
    <property type="component" value="Chromosome 1"/>
</dbReference>
<evidence type="ECO:0000313" key="2">
    <source>
        <dbReference type="Proteomes" id="UP000828048"/>
    </source>
</evidence>
<name>A0ACB7XP45_9ERIC</name>
<proteinExistence type="predicted"/>
<sequence>MERAEKRKQFFSKLEEKQQALEAEKTEWEARTREEREAALKQLRKNLMFKASPMPSFYHDGPPPKAELKKPPPTRAKSPKLGRRKSCSDAVGFSQGNNGVVAHGQGTRHSLGTYKDISATATNDRKDRIIFQNGNATFKLKDESRRARDRFLVWIRYEVRTVKVICFLRYYG</sequence>
<protein>
    <submittedName>
        <fullName evidence="1">Uncharacterized protein</fullName>
    </submittedName>
</protein>
<evidence type="ECO:0000313" key="1">
    <source>
        <dbReference type="EMBL" id="KAH7842589.1"/>
    </source>
</evidence>
<accession>A0ACB7XP45</accession>
<comment type="caution">
    <text evidence="1">The sequence shown here is derived from an EMBL/GenBank/DDBJ whole genome shotgun (WGS) entry which is preliminary data.</text>
</comment>
<reference evidence="1 2" key="1">
    <citation type="journal article" date="2021" name="Hortic Res">
        <title>High-quality reference genome and annotation aids understanding of berry development for evergreen blueberry (Vaccinium darrowii).</title>
        <authorList>
            <person name="Yu J."/>
            <person name="Hulse-Kemp A.M."/>
            <person name="Babiker E."/>
            <person name="Staton M."/>
        </authorList>
    </citation>
    <scope>NUCLEOTIDE SEQUENCE [LARGE SCALE GENOMIC DNA]</scope>
    <source>
        <strain evidence="2">cv. NJ 8807/NJ 8810</strain>
        <tissue evidence="1">Young leaf</tissue>
    </source>
</reference>
<dbReference type="EMBL" id="CM037151">
    <property type="protein sequence ID" value="KAH7842589.1"/>
    <property type="molecule type" value="Genomic_DNA"/>
</dbReference>
<organism evidence="1 2">
    <name type="scientific">Vaccinium darrowii</name>
    <dbReference type="NCBI Taxonomy" id="229202"/>
    <lineage>
        <taxon>Eukaryota</taxon>
        <taxon>Viridiplantae</taxon>
        <taxon>Streptophyta</taxon>
        <taxon>Embryophyta</taxon>
        <taxon>Tracheophyta</taxon>
        <taxon>Spermatophyta</taxon>
        <taxon>Magnoliopsida</taxon>
        <taxon>eudicotyledons</taxon>
        <taxon>Gunneridae</taxon>
        <taxon>Pentapetalae</taxon>
        <taxon>asterids</taxon>
        <taxon>Ericales</taxon>
        <taxon>Ericaceae</taxon>
        <taxon>Vaccinioideae</taxon>
        <taxon>Vaccinieae</taxon>
        <taxon>Vaccinium</taxon>
    </lineage>
</organism>